<dbReference type="Pfam" id="PF03370">
    <property type="entry name" value="CBM_21"/>
    <property type="match status" value="2"/>
</dbReference>
<evidence type="ECO:0000313" key="2">
    <source>
        <dbReference type="EMBL" id="MBL0683741.1"/>
    </source>
</evidence>
<dbReference type="Proteomes" id="UP000651057">
    <property type="component" value="Unassembled WGS sequence"/>
</dbReference>
<evidence type="ECO:0000313" key="3">
    <source>
        <dbReference type="Proteomes" id="UP000651057"/>
    </source>
</evidence>
<dbReference type="Gene3D" id="2.60.40.2440">
    <property type="entry name" value="Carbohydrate binding type-21 domain"/>
    <property type="match status" value="2"/>
</dbReference>
<dbReference type="EMBL" id="JAERQJ010000003">
    <property type="protein sequence ID" value="MBL0683741.1"/>
    <property type="molecule type" value="Genomic_DNA"/>
</dbReference>
<gene>
    <name evidence="2" type="ORF">JJQ60_09455</name>
</gene>
<reference evidence="2" key="1">
    <citation type="submission" date="2021-01" db="EMBL/GenBank/DDBJ databases">
        <authorList>
            <person name="Zhong Y.L."/>
        </authorList>
    </citation>
    <scope>NUCLEOTIDE SEQUENCE</scope>
    <source>
        <strain evidence="2">KCTC 23302</strain>
    </source>
</reference>
<name>A0A937DBE6_9FLAO</name>
<dbReference type="PANTHER" id="PTHR12307:SF36">
    <property type="entry name" value="GLYCOGEN-BINDING SUBUNIT 76A"/>
    <property type="match status" value="1"/>
</dbReference>
<comment type="caution">
    <text evidence="2">The sequence shown here is derived from an EMBL/GenBank/DDBJ whole genome shotgun (WGS) entry which is preliminary data.</text>
</comment>
<dbReference type="AlphaFoldDB" id="A0A937DBE6"/>
<dbReference type="RefSeq" id="WP_201919021.1">
    <property type="nucleotide sequence ID" value="NZ_BAABAX010000005.1"/>
</dbReference>
<evidence type="ECO:0000259" key="1">
    <source>
        <dbReference type="PROSITE" id="PS51159"/>
    </source>
</evidence>
<sequence length="284" mass="32907">MKKYLYLFLSLIVFSCSTDDESISTQSIEDVQVLELKSTQGISNVNLVKAWNSYSYYRGFNTWTRKFTVRVSNLAYDKQVSIYHEKVDGTWEEIPLSYAYSLDNQNEIWIGEYRYTGYTEAKIYDDEFVVKYDVDGNTYWDNNNGSNYSIQEKEVGSFFAQADLNISVDADYDSLYPVYGSSGNKFSVIADVRNITSDKQVEVAYTTDGWQTIQYLPLSFTPRWYSGYQYVLISPNQFNIERWTGSVILDASINSVEYAVVYKVNGQEYWDNNYGRNFTVNSSN</sequence>
<organism evidence="2 3">
    <name type="scientific">Aquimarina mytili</name>
    <dbReference type="NCBI Taxonomy" id="874423"/>
    <lineage>
        <taxon>Bacteria</taxon>
        <taxon>Pseudomonadati</taxon>
        <taxon>Bacteroidota</taxon>
        <taxon>Flavobacteriia</taxon>
        <taxon>Flavobacteriales</taxon>
        <taxon>Flavobacteriaceae</taxon>
        <taxon>Aquimarina</taxon>
    </lineage>
</organism>
<dbReference type="GO" id="GO:0008157">
    <property type="term" value="F:protein phosphatase 1 binding"/>
    <property type="evidence" value="ECO:0007669"/>
    <property type="project" value="TreeGrafter"/>
</dbReference>
<dbReference type="PROSITE" id="PS51257">
    <property type="entry name" value="PROKAR_LIPOPROTEIN"/>
    <property type="match status" value="1"/>
</dbReference>
<dbReference type="GO" id="GO:0000164">
    <property type="term" value="C:protein phosphatase type 1 complex"/>
    <property type="evidence" value="ECO:0007669"/>
    <property type="project" value="TreeGrafter"/>
</dbReference>
<dbReference type="InterPro" id="IPR038175">
    <property type="entry name" value="CBM21_dom_sf"/>
</dbReference>
<dbReference type="PANTHER" id="PTHR12307">
    <property type="entry name" value="PROTEIN PHOSPHATASE 1 REGULATORY SUBUNIT"/>
    <property type="match status" value="1"/>
</dbReference>
<proteinExistence type="predicted"/>
<dbReference type="InterPro" id="IPR005036">
    <property type="entry name" value="CBM21_dom"/>
</dbReference>
<dbReference type="PROSITE" id="PS51159">
    <property type="entry name" value="CBM21"/>
    <property type="match status" value="2"/>
</dbReference>
<feature type="domain" description="CBM21" evidence="1">
    <location>
        <begin position="165"/>
        <end position="281"/>
    </location>
</feature>
<dbReference type="GO" id="GO:0005979">
    <property type="term" value="P:regulation of glycogen biosynthetic process"/>
    <property type="evidence" value="ECO:0007669"/>
    <property type="project" value="TreeGrafter"/>
</dbReference>
<accession>A0A937DBE6</accession>
<protein>
    <recommendedName>
        <fullName evidence="1">CBM21 domain-containing protein</fullName>
    </recommendedName>
</protein>
<dbReference type="InterPro" id="IPR050782">
    <property type="entry name" value="PP1_regulatory_subunit_3"/>
</dbReference>
<dbReference type="GO" id="GO:2001069">
    <property type="term" value="F:glycogen binding"/>
    <property type="evidence" value="ECO:0007669"/>
    <property type="project" value="TreeGrafter"/>
</dbReference>
<feature type="domain" description="CBM21" evidence="1">
    <location>
        <begin position="37"/>
        <end position="151"/>
    </location>
</feature>
<keyword evidence="3" id="KW-1185">Reference proteome</keyword>